<proteinExistence type="predicted"/>
<evidence type="ECO:0000256" key="9">
    <source>
        <dbReference type="ARBA" id="ARBA00023065"/>
    </source>
</evidence>
<protein>
    <recommendedName>
        <fullName evidence="14">Ion transport domain-containing protein</fullName>
    </recommendedName>
</protein>
<dbReference type="PANTHER" id="PTHR10582:SF2">
    <property type="entry name" value="INACTIVE"/>
    <property type="match status" value="1"/>
</dbReference>
<dbReference type="GO" id="GO:0098703">
    <property type="term" value="P:calcium ion import across plasma membrane"/>
    <property type="evidence" value="ECO:0007669"/>
    <property type="project" value="TreeGrafter"/>
</dbReference>
<keyword evidence="6" id="KW-0677">Repeat</keyword>
<dbReference type="SUPFAM" id="SSF48403">
    <property type="entry name" value="Ankyrin repeat"/>
    <property type="match status" value="1"/>
</dbReference>
<keyword evidence="10 13" id="KW-0472">Membrane</keyword>
<keyword evidence="5 13" id="KW-0812">Transmembrane</keyword>
<dbReference type="AlphaFoldDB" id="A0A1E7FLH1"/>
<evidence type="ECO:0000256" key="1">
    <source>
        <dbReference type="ARBA" id="ARBA00004651"/>
    </source>
</evidence>
<evidence type="ECO:0000256" key="13">
    <source>
        <dbReference type="SAM" id="Phobius"/>
    </source>
</evidence>
<evidence type="ECO:0000313" key="16">
    <source>
        <dbReference type="Proteomes" id="UP000095751"/>
    </source>
</evidence>
<evidence type="ECO:0000256" key="7">
    <source>
        <dbReference type="ARBA" id="ARBA00022837"/>
    </source>
</evidence>
<name>A0A1E7FLH1_9STRA</name>
<evidence type="ECO:0000256" key="2">
    <source>
        <dbReference type="ARBA" id="ARBA00022448"/>
    </source>
</evidence>
<dbReference type="InterPro" id="IPR002110">
    <property type="entry name" value="Ankyrin_rpt"/>
</dbReference>
<dbReference type="EMBL" id="KV784356">
    <property type="protein sequence ID" value="OEU18925.1"/>
    <property type="molecule type" value="Genomic_DNA"/>
</dbReference>
<gene>
    <name evidence="15" type="ORF">FRACYDRAFT_237208</name>
</gene>
<keyword evidence="11" id="KW-0407">Ion channel</keyword>
<keyword evidence="3" id="KW-1003">Cell membrane</keyword>
<dbReference type="GO" id="GO:0005886">
    <property type="term" value="C:plasma membrane"/>
    <property type="evidence" value="ECO:0007669"/>
    <property type="project" value="UniProtKB-SubCell"/>
</dbReference>
<dbReference type="Gene3D" id="1.25.40.20">
    <property type="entry name" value="Ankyrin repeat-containing domain"/>
    <property type="match status" value="1"/>
</dbReference>
<dbReference type="OrthoDB" id="39446at2759"/>
<evidence type="ECO:0000256" key="8">
    <source>
        <dbReference type="ARBA" id="ARBA00022989"/>
    </source>
</evidence>
<dbReference type="Gene3D" id="1.10.287.70">
    <property type="match status" value="1"/>
</dbReference>
<dbReference type="KEGG" id="fcy:FRACYDRAFT_237208"/>
<comment type="subcellular location">
    <subcellularLocation>
        <location evidence="1">Cell membrane</location>
        <topology evidence="1">Multi-pass membrane protein</topology>
    </subcellularLocation>
</comment>
<feature type="transmembrane region" description="Helical" evidence="13">
    <location>
        <begin position="473"/>
        <end position="493"/>
    </location>
</feature>
<feature type="transmembrane region" description="Helical" evidence="13">
    <location>
        <begin position="540"/>
        <end position="563"/>
    </location>
</feature>
<keyword evidence="7" id="KW-0106">Calcium</keyword>
<reference evidence="15 16" key="1">
    <citation type="submission" date="2016-09" db="EMBL/GenBank/DDBJ databases">
        <title>Extensive genetic diversity and differential bi-allelic expression allows diatom success in the polar Southern Ocean.</title>
        <authorList>
            <consortium name="DOE Joint Genome Institute"/>
            <person name="Mock T."/>
            <person name="Otillar R.P."/>
            <person name="Strauss J."/>
            <person name="Dupont C."/>
            <person name="Frickenhaus S."/>
            <person name="Maumus F."/>
            <person name="Mcmullan M."/>
            <person name="Sanges R."/>
            <person name="Schmutz J."/>
            <person name="Toseland A."/>
            <person name="Valas R."/>
            <person name="Veluchamy A."/>
            <person name="Ward B.J."/>
            <person name="Allen A."/>
            <person name="Barry K."/>
            <person name="Falciatore A."/>
            <person name="Ferrante M."/>
            <person name="Fortunato A.E."/>
            <person name="Gloeckner G."/>
            <person name="Gruber A."/>
            <person name="Hipkin R."/>
            <person name="Janech M."/>
            <person name="Kroth P."/>
            <person name="Leese F."/>
            <person name="Lindquist E."/>
            <person name="Lyon B.R."/>
            <person name="Martin J."/>
            <person name="Mayer C."/>
            <person name="Parker M."/>
            <person name="Quesneville H."/>
            <person name="Raymond J."/>
            <person name="Uhlig C."/>
            <person name="Valentin K.U."/>
            <person name="Worden A.Z."/>
            <person name="Armbrust E.V."/>
            <person name="Bowler C."/>
            <person name="Green B."/>
            <person name="Moulton V."/>
            <person name="Van Oosterhout C."/>
            <person name="Grigoriev I."/>
        </authorList>
    </citation>
    <scope>NUCLEOTIDE SEQUENCE [LARGE SCALE GENOMIC DNA]</scope>
    <source>
        <strain evidence="15 16">CCMP1102</strain>
    </source>
</reference>
<evidence type="ECO:0000259" key="14">
    <source>
        <dbReference type="Pfam" id="PF00520"/>
    </source>
</evidence>
<evidence type="ECO:0000256" key="6">
    <source>
        <dbReference type="ARBA" id="ARBA00022737"/>
    </source>
</evidence>
<dbReference type="Proteomes" id="UP000095751">
    <property type="component" value="Unassembled WGS sequence"/>
</dbReference>
<dbReference type="InParanoid" id="A0A1E7FLH1"/>
<dbReference type="Pfam" id="PF12796">
    <property type="entry name" value="Ank_2"/>
    <property type="match status" value="1"/>
</dbReference>
<dbReference type="PANTHER" id="PTHR10582">
    <property type="entry name" value="TRANSIENT RECEPTOR POTENTIAL ION CHANNEL PROTEIN"/>
    <property type="match status" value="1"/>
</dbReference>
<evidence type="ECO:0000256" key="4">
    <source>
        <dbReference type="ARBA" id="ARBA00022568"/>
    </source>
</evidence>
<keyword evidence="9" id="KW-0406">Ion transport</keyword>
<evidence type="ECO:0000256" key="10">
    <source>
        <dbReference type="ARBA" id="ARBA00023136"/>
    </source>
</evidence>
<organism evidence="15 16">
    <name type="scientific">Fragilariopsis cylindrus CCMP1102</name>
    <dbReference type="NCBI Taxonomy" id="635003"/>
    <lineage>
        <taxon>Eukaryota</taxon>
        <taxon>Sar</taxon>
        <taxon>Stramenopiles</taxon>
        <taxon>Ochrophyta</taxon>
        <taxon>Bacillariophyta</taxon>
        <taxon>Bacillariophyceae</taxon>
        <taxon>Bacillariophycidae</taxon>
        <taxon>Bacillariales</taxon>
        <taxon>Bacillariaceae</taxon>
        <taxon>Fragilariopsis</taxon>
    </lineage>
</organism>
<feature type="transmembrane region" description="Helical" evidence="13">
    <location>
        <begin position="438"/>
        <end position="461"/>
    </location>
</feature>
<feature type="transmembrane region" description="Helical" evidence="13">
    <location>
        <begin position="750"/>
        <end position="775"/>
    </location>
</feature>
<accession>A0A1E7FLH1</accession>
<sequence>MMTFDTLSASENNNISASDFDASITDMMSVGGNGVYDGDGYYYYGSGGEDDDDDNNSNSNNSTDDPRYHLFRLMDQYCSINNNNNSNWEPIRQTVLHVACERSVPIDIVDILLSIVDKYKYKYKYSRNNHSSSGNIDTDIDTDIEYDIVRCSTIDGWLPLHYACNYPNNYEVVRRLVEAYPESKNRQDLKGRTPLHFSMREENMNRPEVVALLSSASGIADDNGILPLHYACLYGASEDFLRILTDAYLEGVNATDRFGRVPLHYSLSNAGRENAPAAVRLLLGLNPALVNIPGIARTFSGSDANNNRSHHHQGGGGGGDGGSTEDFSCKAVEECLQRFLKAKPNPTADFFTALQSLPESLREKAVLIRVVQELLNKKIGQRFPTAILLLDLYLQIIVVVSYTLAVKESVIGRFADADPVTASTTSPVVTTSSWSCLVWLYIGLSYFLLQEIVQLISLISLKASWIWVYDPGNWLNVIYILYISIWTIFMSTGWCDRDIFRNGASISFFFIWIKFLSYLRNILIDFAVFSGGVFNVLRRLLAFLMCLTIILIAFSRMFFTLFYETEYCTAGRGGEDSSSSSSSLSSSPFDDQDFTMALICEANDDVRPWCNAWDSFLAVYTMLLGEVDETVFDDNTTALLLFVVFMLLVVILLANVLIAIVTDSYKVIRDKRAAIEFWTNRLDFIAQMDAISNGPWKTRIRRMLGMTKVDTRFNNVEVTFGKALWNDIIELFEHNIVEDGIFSLDFVICLLLRLIAIVFVPLWILGGGLGVGLLWPPQIREKLFISAVTKHSSESEKEENLRKTQIERLKVEMVVLRDDLLRESAQHRTQILQMKSAIAERKLETRNNLTTIKRNIVLALELCDV</sequence>
<keyword evidence="16" id="KW-1185">Reference proteome</keyword>
<dbReference type="GO" id="GO:0005216">
    <property type="term" value="F:monoatomic ion channel activity"/>
    <property type="evidence" value="ECO:0007669"/>
    <property type="project" value="InterPro"/>
</dbReference>
<dbReference type="InterPro" id="IPR024862">
    <property type="entry name" value="TRPV"/>
</dbReference>
<feature type="domain" description="Ion transport" evidence="14">
    <location>
        <begin position="439"/>
        <end position="671"/>
    </location>
</feature>
<dbReference type="SMART" id="SM00248">
    <property type="entry name" value="ANK"/>
    <property type="match status" value="5"/>
</dbReference>
<dbReference type="Pfam" id="PF00520">
    <property type="entry name" value="Ion_trans"/>
    <property type="match status" value="1"/>
</dbReference>
<feature type="region of interest" description="Disordered" evidence="12">
    <location>
        <begin position="303"/>
        <end position="323"/>
    </location>
</feature>
<evidence type="ECO:0000256" key="3">
    <source>
        <dbReference type="ARBA" id="ARBA00022475"/>
    </source>
</evidence>
<evidence type="ECO:0000313" key="15">
    <source>
        <dbReference type="EMBL" id="OEU18925.1"/>
    </source>
</evidence>
<feature type="transmembrane region" description="Helical" evidence="13">
    <location>
        <begin position="638"/>
        <end position="662"/>
    </location>
</feature>
<dbReference type="InterPro" id="IPR036770">
    <property type="entry name" value="Ankyrin_rpt-contain_sf"/>
</dbReference>
<evidence type="ECO:0000256" key="11">
    <source>
        <dbReference type="ARBA" id="ARBA00023303"/>
    </source>
</evidence>
<keyword evidence="8 13" id="KW-1133">Transmembrane helix</keyword>
<dbReference type="InterPro" id="IPR005821">
    <property type="entry name" value="Ion_trans_dom"/>
</dbReference>
<feature type="region of interest" description="Disordered" evidence="12">
    <location>
        <begin position="46"/>
        <end position="66"/>
    </location>
</feature>
<evidence type="ECO:0000256" key="12">
    <source>
        <dbReference type="SAM" id="MobiDB-lite"/>
    </source>
</evidence>
<keyword evidence="2" id="KW-0813">Transport</keyword>
<feature type="transmembrane region" description="Helical" evidence="13">
    <location>
        <begin position="499"/>
        <end position="519"/>
    </location>
</feature>
<feature type="transmembrane region" description="Helical" evidence="13">
    <location>
        <begin position="386"/>
        <end position="405"/>
    </location>
</feature>
<keyword evidence="4" id="KW-0109">Calcium transport</keyword>
<evidence type="ECO:0000256" key="5">
    <source>
        <dbReference type="ARBA" id="ARBA00022692"/>
    </source>
</evidence>